<dbReference type="EMBL" id="GGEC01015030">
    <property type="protein sequence ID" value="MBW95513.1"/>
    <property type="molecule type" value="Transcribed_RNA"/>
</dbReference>
<organism evidence="1">
    <name type="scientific">Rhizophora mucronata</name>
    <name type="common">Asiatic mangrove</name>
    <dbReference type="NCBI Taxonomy" id="61149"/>
    <lineage>
        <taxon>Eukaryota</taxon>
        <taxon>Viridiplantae</taxon>
        <taxon>Streptophyta</taxon>
        <taxon>Embryophyta</taxon>
        <taxon>Tracheophyta</taxon>
        <taxon>Spermatophyta</taxon>
        <taxon>Magnoliopsida</taxon>
        <taxon>eudicotyledons</taxon>
        <taxon>Gunneridae</taxon>
        <taxon>Pentapetalae</taxon>
        <taxon>rosids</taxon>
        <taxon>fabids</taxon>
        <taxon>Malpighiales</taxon>
        <taxon>Rhizophoraceae</taxon>
        <taxon>Rhizophora</taxon>
    </lineage>
</organism>
<proteinExistence type="predicted"/>
<evidence type="ECO:0000313" key="1">
    <source>
        <dbReference type="EMBL" id="MBW95513.1"/>
    </source>
</evidence>
<protein>
    <submittedName>
        <fullName evidence="1">Uncharacterized protein</fullName>
    </submittedName>
</protein>
<dbReference type="AlphaFoldDB" id="A0A2P2JPW9"/>
<name>A0A2P2JPW9_RHIMU</name>
<accession>A0A2P2JPW9</accession>
<sequence length="22" mass="2762">MQFVNYQNQKPIKVMNLRIRIQ</sequence>
<reference evidence="1" key="1">
    <citation type="submission" date="2018-02" db="EMBL/GenBank/DDBJ databases">
        <title>Rhizophora mucronata_Transcriptome.</title>
        <authorList>
            <person name="Meera S.P."/>
            <person name="Sreeshan A."/>
            <person name="Augustine A."/>
        </authorList>
    </citation>
    <scope>NUCLEOTIDE SEQUENCE</scope>
    <source>
        <tissue evidence="1">Leaf</tissue>
    </source>
</reference>